<evidence type="ECO:0000313" key="1">
    <source>
        <dbReference type="EMBL" id="KAK5140270.1"/>
    </source>
</evidence>
<sequence>LLHYGAEQIWWQCRHTALMSEDGLTGPHSETSSHTSAPTLRPGVLDIDKDRLYMLWYRLLEKYTSCGLSHPNEDKTRAIEGIANRIAKTTNDQYIEGCFWGQLPASICWATYKGTTSPVYRAPSWSWASMDGTLFFAQHEYVSPRDRYSTLAVAVSTSTTNDTRSSSGCAKLKRTALVCLGRPFPVPPLVSFGNPKKPRLMTFMVWKTYFRTHLDDTIHVDQAYAATARYIFLPVLCHRQVREGMISRSLFGVVLEVDDNGIYRRRGSVPYPGTPVSEALVQQLSSLRPKLLYLI</sequence>
<dbReference type="Proteomes" id="UP001308179">
    <property type="component" value="Unassembled WGS sequence"/>
</dbReference>
<name>A0ABR0KXL8_9PEZI</name>
<accession>A0ABR0KXL8</accession>
<dbReference type="EMBL" id="JAVRRR010000847">
    <property type="protein sequence ID" value="KAK5140270.1"/>
    <property type="molecule type" value="Genomic_DNA"/>
</dbReference>
<feature type="non-terminal residue" evidence="1">
    <location>
        <position position="1"/>
    </location>
</feature>
<evidence type="ECO:0000313" key="2">
    <source>
        <dbReference type="Proteomes" id="UP001308179"/>
    </source>
</evidence>
<protein>
    <recommendedName>
        <fullName evidence="3">Heterokaryon incompatibility domain-containing protein</fullName>
    </recommendedName>
</protein>
<keyword evidence="2" id="KW-1185">Reference proteome</keyword>
<comment type="caution">
    <text evidence="1">The sequence shown here is derived from an EMBL/GenBank/DDBJ whole genome shotgun (WGS) entry which is preliminary data.</text>
</comment>
<reference evidence="1 2" key="1">
    <citation type="submission" date="2023-08" db="EMBL/GenBank/DDBJ databases">
        <title>Black Yeasts Isolated from many extreme environments.</title>
        <authorList>
            <person name="Coleine C."/>
            <person name="Stajich J.E."/>
            <person name="Selbmann L."/>
        </authorList>
    </citation>
    <scope>NUCLEOTIDE SEQUENCE [LARGE SCALE GENOMIC DNA]</scope>
    <source>
        <strain evidence="1 2">CCFEE 5386</strain>
    </source>
</reference>
<proteinExistence type="predicted"/>
<organism evidence="1 2">
    <name type="scientific">Rachicladosporium monterosium</name>
    <dbReference type="NCBI Taxonomy" id="1507873"/>
    <lineage>
        <taxon>Eukaryota</taxon>
        <taxon>Fungi</taxon>
        <taxon>Dikarya</taxon>
        <taxon>Ascomycota</taxon>
        <taxon>Pezizomycotina</taxon>
        <taxon>Dothideomycetes</taxon>
        <taxon>Dothideomycetidae</taxon>
        <taxon>Cladosporiales</taxon>
        <taxon>Cladosporiaceae</taxon>
        <taxon>Rachicladosporium</taxon>
    </lineage>
</organism>
<dbReference type="PANTHER" id="PTHR33112:SF16">
    <property type="entry name" value="HETEROKARYON INCOMPATIBILITY DOMAIN-CONTAINING PROTEIN"/>
    <property type="match status" value="1"/>
</dbReference>
<dbReference type="PANTHER" id="PTHR33112">
    <property type="entry name" value="DOMAIN PROTEIN, PUTATIVE-RELATED"/>
    <property type="match status" value="1"/>
</dbReference>
<gene>
    <name evidence="1" type="ORF">LTR32_006880</name>
</gene>
<evidence type="ECO:0008006" key="3">
    <source>
        <dbReference type="Google" id="ProtNLM"/>
    </source>
</evidence>